<reference evidence="2" key="2">
    <citation type="journal article" date="2024" name="Plant">
        <title>Genomic evolution and insights into agronomic trait innovations of Sesamum species.</title>
        <authorList>
            <person name="Miao H."/>
            <person name="Wang L."/>
            <person name="Qu L."/>
            <person name="Liu H."/>
            <person name="Sun Y."/>
            <person name="Le M."/>
            <person name="Wang Q."/>
            <person name="Wei S."/>
            <person name="Zheng Y."/>
            <person name="Lin W."/>
            <person name="Duan Y."/>
            <person name="Cao H."/>
            <person name="Xiong S."/>
            <person name="Wang X."/>
            <person name="Wei L."/>
            <person name="Li C."/>
            <person name="Ma Q."/>
            <person name="Ju M."/>
            <person name="Zhao R."/>
            <person name="Li G."/>
            <person name="Mu C."/>
            <person name="Tian Q."/>
            <person name="Mei H."/>
            <person name="Zhang T."/>
            <person name="Gao T."/>
            <person name="Zhang H."/>
        </authorList>
    </citation>
    <scope>NUCLEOTIDE SEQUENCE</scope>
    <source>
        <strain evidence="2">G01</strain>
    </source>
</reference>
<evidence type="ECO:0000256" key="1">
    <source>
        <dbReference type="SAM" id="MobiDB-lite"/>
    </source>
</evidence>
<dbReference type="AlphaFoldDB" id="A0AAW2RKD6"/>
<reference evidence="2" key="1">
    <citation type="submission" date="2020-06" db="EMBL/GenBank/DDBJ databases">
        <authorList>
            <person name="Li T."/>
            <person name="Hu X."/>
            <person name="Zhang T."/>
            <person name="Song X."/>
            <person name="Zhang H."/>
            <person name="Dai N."/>
            <person name="Sheng W."/>
            <person name="Hou X."/>
            <person name="Wei L."/>
        </authorList>
    </citation>
    <scope>NUCLEOTIDE SEQUENCE</scope>
    <source>
        <strain evidence="2">G01</strain>
        <tissue evidence="2">Leaf</tissue>
    </source>
</reference>
<comment type="caution">
    <text evidence="2">The sequence shown here is derived from an EMBL/GenBank/DDBJ whole genome shotgun (WGS) entry which is preliminary data.</text>
</comment>
<evidence type="ECO:0000313" key="2">
    <source>
        <dbReference type="EMBL" id="KAL0380616.1"/>
    </source>
</evidence>
<accession>A0AAW2RKD6</accession>
<feature type="region of interest" description="Disordered" evidence="1">
    <location>
        <begin position="59"/>
        <end position="82"/>
    </location>
</feature>
<feature type="compositionally biased region" description="Basic and acidic residues" evidence="1">
    <location>
        <begin position="129"/>
        <end position="139"/>
    </location>
</feature>
<protein>
    <submittedName>
        <fullName evidence="2">Ankyrin repeat domain-containing protein, chloroplastic</fullName>
    </submittedName>
</protein>
<feature type="compositionally biased region" description="Acidic residues" evidence="1">
    <location>
        <begin position="163"/>
        <end position="173"/>
    </location>
</feature>
<feature type="compositionally biased region" description="Basic and acidic residues" evidence="1">
    <location>
        <begin position="149"/>
        <end position="162"/>
    </location>
</feature>
<dbReference type="EMBL" id="JACGWK010000001">
    <property type="protein sequence ID" value="KAL0380616.1"/>
    <property type="molecule type" value="Genomic_DNA"/>
</dbReference>
<name>A0AAW2RKD6_9LAMI</name>
<organism evidence="2">
    <name type="scientific">Sesamum angustifolium</name>
    <dbReference type="NCBI Taxonomy" id="2727405"/>
    <lineage>
        <taxon>Eukaryota</taxon>
        <taxon>Viridiplantae</taxon>
        <taxon>Streptophyta</taxon>
        <taxon>Embryophyta</taxon>
        <taxon>Tracheophyta</taxon>
        <taxon>Spermatophyta</taxon>
        <taxon>Magnoliopsida</taxon>
        <taxon>eudicotyledons</taxon>
        <taxon>Gunneridae</taxon>
        <taxon>Pentapetalae</taxon>
        <taxon>asterids</taxon>
        <taxon>lamiids</taxon>
        <taxon>Lamiales</taxon>
        <taxon>Pedaliaceae</taxon>
        <taxon>Sesamum</taxon>
    </lineage>
</organism>
<proteinExistence type="predicted"/>
<gene>
    <name evidence="2" type="ORF">Sangu_0125900</name>
</gene>
<sequence length="173" mass="19989">MSSSAPPPSTILRRTHTPIIFSLLPTFSLSLPAPSHLDFHRLTPANCKVLQVPHFSSPLSDEAQLSKPDNTKDKGTAISPENLIPEDWMHVQRELNITKKERRKLSQQLEYGRRVEKRRQALMPLNSGEYEKFKNEKLQKLKPIVLDDPEPKYLDENDKHEKDDDERNGEELE</sequence>
<feature type="region of interest" description="Disordered" evidence="1">
    <location>
        <begin position="127"/>
        <end position="173"/>
    </location>
</feature>